<accession>A0A0M3V6A3</accession>
<reference evidence="1 2" key="2">
    <citation type="journal article" date="2016" name="Genome Announc.">
        <title>Draft Genome Sequence of the N2-Fixing Cyanobacterium Nostoc piscinale CENA21, Isolated from the Brazilian Amazon Floodplain.</title>
        <authorList>
            <person name="Leao T."/>
            <person name="Guimaraes P.I."/>
            <person name="de Melo A.G."/>
            <person name="Ramos R.T."/>
            <person name="Leao P.N."/>
            <person name="Silva A."/>
            <person name="Fiore M.F."/>
            <person name="Schneider M.P."/>
        </authorList>
    </citation>
    <scope>NUCLEOTIDE SEQUENCE [LARGE SCALE GENOMIC DNA]</scope>
    <source>
        <strain evidence="1 2">CENA21</strain>
    </source>
</reference>
<dbReference type="PATRIC" id="fig|224013.5.peg.5953"/>
<dbReference type="OrthoDB" id="495621at2"/>
<dbReference type="RefSeq" id="WP_011316729.1">
    <property type="nucleotide sequence ID" value="NZ_CP012036.1"/>
</dbReference>
<sequence length="113" mass="13362">MATKTKKVSLIDDNAMGIYKIADYNERKFKAVYYGLQETWGKTIQAQSQTNWNKTQWDAFKTRFIATFGSVENPKYSVQQMVDYSIKHFNKGLEELLEVNKRTWLQRERLLAK</sequence>
<reference evidence="2" key="1">
    <citation type="submission" date="2015-07" db="EMBL/GenBank/DDBJ databases">
        <title>Genome Of Nitrogen-Fixing Cyanobacterium Nostoc piscinale CENA21 From Solimoes/Amazon River Floodplain Sediments And Comparative Genomics To Uncover Biosynthetic Natural Products Potential.</title>
        <authorList>
            <person name="Leao T.F."/>
            <person name="Leao P.N."/>
            <person name="Guimaraes P.I."/>
            <person name="de Melo A.G.C."/>
            <person name="Ramos R.T.J."/>
            <person name="Silva A."/>
            <person name="Fiore M.F."/>
            <person name="Schneider M.P.C."/>
        </authorList>
    </citation>
    <scope>NUCLEOTIDE SEQUENCE [LARGE SCALE GENOMIC DNA]</scope>
    <source>
        <strain evidence="2">CENA21</strain>
    </source>
</reference>
<dbReference type="GeneID" id="58727271"/>
<keyword evidence="2" id="KW-1185">Reference proteome</keyword>
<evidence type="ECO:0000313" key="1">
    <source>
        <dbReference type="EMBL" id="ALF55313.1"/>
    </source>
</evidence>
<dbReference type="AlphaFoldDB" id="A0A0M3V6A3"/>
<dbReference type="KEGG" id="npz:ACX27_24805"/>
<name>A0A0M3V6A3_9NOSO</name>
<dbReference type="Proteomes" id="UP000062645">
    <property type="component" value="Chromosome"/>
</dbReference>
<dbReference type="EMBL" id="CP012036">
    <property type="protein sequence ID" value="ALF55313.1"/>
    <property type="molecule type" value="Genomic_DNA"/>
</dbReference>
<gene>
    <name evidence="1" type="ORF">ACX27_24805</name>
</gene>
<organism evidence="1 2">
    <name type="scientific">Nostoc piscinale CENA21</name>
    <dbReference type="NCBI Taxonomy" id="224013"/>
    <lineage>
        <taxon>Bacteria</taxon>
        <taxon>Bacillati</taxon>
        <taxon>Cyanobacteriota</taxon>
        <taxon>Cyanophyceae</taxon>
        <taxon>Nostocales</taxon>
        <taxon>Nostocaceae</taxon>
        <taxon>Nostoc</taxon>
    </lineage>
</organism>
<evidence type="ECO:0000313" key="2">
    <source>
        <dbReference type="Proteomes" id="UP000062645"/>
    </source>
</evidence>
<proteinExistence type="predicted"/>
<protein>
    <submittedName>
        <fullName evidence="1">Uncharacterized protein</fullName>
    </submittedName>
</protein>